<dbReference type="PATRIC" id="fig|706587.4.peg.488"/>
<name>I4C0S2_DESTA</name>
<dbReference type="Proteomes" id="UP000006055">
    <property type="component" value="Chromosome"/>
</dbReference>
<accession>I4C0S2</accession>
<dbReference type="STRING" id="706587.Desti_0428"/>
<organism evidence="2 3">
    <name type="scientific">Desulfomonile tiedjei (strain ATCC 49306 / DSM 6799 / DCB-1)</name>
    <dbReference type="NCBI Taxonomy" id="706587"/>
    <lineage>
        <taxon>Bacteria</taxon>
        <taxon>Pseudomonadati</taxon>
        <taxon>Thermodesulfobacteriota</taxon>
        <taxon>Desulfomonilia</taxon>
        <taxon>Desulfomonilales</taxon>
        <taxon>Desulfomonilaceae</taxon>
        <taxon>Desulfomonile</taxon>
    </lineage>
</organism>
<protein>
    <submittedName>
        <fullName evidence="2">Phospholipid-binding protein, PBP family</fullName>
    </submittedName>
</protein>
<dbReference type="InterPro" id="IPR005247">
    <property type="entry name" value="YbhB_YbcL/LppC-like"/>
</dbReference>
<dbReference type="InterPro" id="IPR008914">
    <property type="entry name" value="PEBP"/>
</dbReference>
<dbReference type="KEGG" id="dti:Desti_0428"/>
<keyword evidence="3" id="KW-1185">Reference proteome</keyword>
<dbReference type="Pfam" id="PF01161">
    <property type="entry name" value="PBP"/>
    <property type="match status" value="1"/>
</dbReference>
<dbReference type="AlphaFoldDB" id="I4C0S2"/>
<dbReference type="eggNOG" id="COG1881">
    <property type="taxonomic scope" value="Bacteria"/>
</dbReference>
<dbReference type="HOGENOM" id="CLU_083918_3_2_7"/>
<evidence type="ECO:0000256" key="1">
    <source>
        <dbReference type="SAM" id="SignalP"/>
    </source>
</evidence>
<feature type="signal peptide" evidence="1">
    <location>
        <begin position="1"/>
        <end position="26"/>
    </location>
</feature>
<dbReference type="NCBIfam" id="TIGR00481">
    <property type="entry name" value="YbhB/YbcL family Raf kinase inhibitor-like protein"/>
    <property type="match status" value="1"/>
</dbReference>
<dbReference type="PANTHER" id="PTHR30289:SF1">
    <property type="entry name" value="PEBP (PHOSPHATIDYLETHANOLAMINE-BINDING PROTEIN) FAMILY PROTEIN"/>
    <property type="match status" value="1"/>
</dbReference>
<dbReference type="InterPro" id="IPR036610">
    <property type="entry name" value="PEBP-like_sf"/>
</dbReference>
<dbReference type="PANTHER" id="PTHR30289">
    <property type="entry name" value="UNCHARACTERIZED PROTEIN YBCL-RELATED"/>
    <property type="match status" value="1"/>
</dbReference>
<sequence>MIHRISYLLGALLMLALCGDPSQCYSETKGGQTMNIEIRSTAFEEGAMIPKLYTCDGKDISPALSWSGVPAEAKSIVLIMDDPDAPRGTWVHWLLFDIPADTKSLAENVPRVPSLPDGARHGNNSWGSKKIGYGGPCPPSGTHRYFFKIYALDTKLDLKPGATVDQVQQAMKGHVIAEGQLMGKYKR</sequence>
<keyword evidence="1" id="KW-0732">Signal</keyword>
<dbReference type="CDD" id="cd00865">
    <property type="entry name" value="PEBP_bact_arch"/>
    <property type="match status" value="1"/>
</dbReference>
<dbReference type="Gene3D" id="3.90.280.10">
    <property type="entry name" value="PEBP-like"/>
    <property type="match status" value="1"/>
</dbReference>
<evidence type="ECO:0000313" key="2">
    <source>
        <dbReference type="EMBL" id="AFM23163.1"/>
    </source>
</evidence>
<reference evidence="3" key="1">
    <citation type="submission" date="2012-06" db="EMBL/GenBank/DDBJ databases">
        <title>Complete sequence of chromosome of Desulfomonile tiedjei DSM 6799.</title>
        <authorList>
            <person name="Lucas S."/>
            <person name="Copeland A."/>
            <person name="Lapidus A."/>
            <person name="Glavina del Rio T."/>
            <person name="Dalin E."/>
            <person name="Tice H."/>
            <person name="Bruce D."/>
            <person name="Goodwin L."/>
            <person name="Pitluck S."/>
            <person name="Peters L."/>
            <person name="Ovchinnikova G."/>
            <person name="Zeytun A."/>
            <person name="Lu M."/>
            <person name="Kyrpides N."/>
            <person name="Mavromatis K."/>
            <person name="Ivanova N."/>
            <person name="Brettin T."/>
            <person name="Detter J.C."/>
            <person name="Han C."/>
            <person name="Larimer F."/>
            <person name="Land M."/>
            <person name="Hauser L."/>
            <person name="Markowitz V."/>
            <person name="Cheng J.-F."/>
            <person name="Hugenholtz P."/>
            <person name="Woyke T."/>
            <person name="Wu D."/>
            <person name="Spring S."/>
            <person name="Schroeder M."/>
            <person name="Brambilla E."/>
            <person name="Klenk H.-P."/>
            <person name="Eisen J.A."/>
        </authorList>
    </citation>
    <scope>NUCLEOTIDE SEQUENCE [LARGE SCALE GENOMIC DNA]</scope>
    <source>
        <strain evidence="3">ATCC 49306 / DSM 6799 / DCB-1</strain>
    </source>
</reference>
<evidence type="ECO:0000313" key="3">
    <source>
        <dbReference type="Proteomes" id="UP000006055"/>
    </source>
</evidence>
<proteinExistence type="predicted"/>
<gene>
    <name evidence="2" type="ordered locus">Desti_0428</name>
</gene>
<dbReference type="SUPFAM" id="SSF49777">
    <property type="entry name" value="PEBP-like"/>
    <property type="match status" value="1"/>
</dbReference>
<feature type="chain" id="PRO_5003686862" evidence="1">
    <location>
        <begin position="27"/>
        <end position="187"/>
    </location>
</feature>
<dbReference type="RefSeq" id="WP_014808322.1">
    <property type="nucleotide sequence ID" value="NC_018025.1"/>
</dbReference>
<dbReference type="EMBL" id="CP003360">
    <property type="protein sequence ID" value="AFM23163.1"/>
    <property type="molecule type" value="Genomic_DNA"/>
</dbReference>
<dbReference type="OrthoDB" id="9797506at2"/>